<sequence>MGICRVDIHIPSDGEAYDTAIRIIKASDPIDYLVLQPEQKDRRLIQVIMRDGPVQAMLDNLQSLLEHRSGWRVTVADLDVTIPKLPEPKDEKKIARQQHTREELYVQVSSNAKLNRDFIVMVVLSTIVAAIGLVSDGVAAVIGAMVIAPLLGPIIGLAMGAALGELALLRRGILTLFAGIAIALGVSLVLALVLPPNWESRELMSRAEVRLDGLALAMAAGGAAALSVTRGASSALVGVMVAAALLPPGAAFGLFLGYGEWQLALRAALLLSLNVAALILSALIVFRLRKIRPRTWIEQQHANRAVWLNAILSGLFLLIAIALILLLDLGSAVELGA</sequence>
<feature type="transmembrane region" description="Helical" evidence="1">
    <location>
        <begin position="118"/>
        <end position="135"/>
    </location>
</feature>
<organism evidence="2 3">
    <name type="scientific">Hyphomonas polymorpha PS728</name>
    <dbReference type="NCBI Taxonomy" id="1280954"/>
    <lineage>
        <taxon>Bacteria</taxon>
        <taxon>Pseudomonadati</taxon>
        <taxon>Pseudomonadota</taxon>
        <taxon>Alphaproteobacteria</taxon>
        <taxon>Hyphomonadales</taxon>
        <taxon>Hyphomonadaceae</taxon>
        <taxon>Hyphomonas</taxon>
    </lineage>
</organism>
<feature type="transmembrane region" description="Helical" evidence="1">
    <location>
        <begin position="141"/>
        <end position="161"/>
    </location>
</feature>
<dbReference type="RefSeq" id="WP_035599685.1">
    <property type="nucleotide sequence ID" value="NZ_ARYM01000015.1"/>
</dbReference>
<feature type="transmembrane region" description="Helical" evidence="1">
    <location>
        <begin position="213"/>
        <end position="229"/>
    </location>
</feature>
<keyword evidence="1" id="KW-1133">Transmembrane helix</keyword>
<dbReference type="AlphaFoldDB" id="A0A062VEI6"/>
<dbReference type="PANTHER" id="PTHR20992:SF9">
    <property type="entry name" value="AT15442P-RELATED"/>
    <property type="match status" value="1"/>
</dbReference>
<evidence type="ECO:0000313" key="3">
    <source>
        <dbReference type="Proteomes" id="UP000027100"/>
    </source>
</evidence>
<feature type="transmembrane region" description="Helical" evidence="1">
    <location>
        <begin position="236"/>
        <end position="258"/>
    </location>
</feature>
<accession>A0A062VEI6</accession>
<reference evidence="2 3" key="1">
    <citation type="journal article" date="2014" name="Antonie Van Leeuwenhoek">
        <title>Hyphomonas beringensis sp. nov. and Hyphomonas chukchiensis sp. nov., isolated from surface seawater of the Bering Sea and Chukchi Sea.</title>
        <authorList>
            <person name="Li C."/>
            <person name="Lai Q."/>
            <person name="Li G."/>
            <person name="Dong C."/>
            <person name="Wang J."/>
            <person name="Liao Y."/>
            <person name="Shao Z."/>
        </authorList>
    </citation>
    <scope>NUCLEOTIDE SEQUENCE [LARGE SCALE GENOMIC DNA]</scope>
    <source>
        <strain evidence="2 3">PS728</strain>
    </source>
</reference>
<dbReference type="EMBL" id="ARYM01000015">
    <property type="protein sequence ID" value="KCZ97819.1"/>
    <property type="molecule type" value="Genomic_DNA"/>
</dbReference>
<protein>
    <recommendedName>
        <fullName evidence="4">TIGR00341 family protein</fullName>
    </recommendedName>
</protein>
<dbReference type="OrthoDB" id="9790659at2"/>
<dbReference type="STRING" id="1280954.HPO_13230"/>
<keyword evidence="1" id="KW-0472">Membrane</keyword>
<keyword evidence="3" id="KW-1185">Reference proteome</keyword>
<proteinExistence type="predicted"/>
<dbReference type="Proteomes" id="UP000027100">
    <property type="component" value="Unassembled WGS sequence"/>
</dbReference>
<dbReference type="NCBIfam" id="TIGR00341">
    <property type="entry name" value="TIGR00341 family protein"/>
    <property type="match status" value="1"/>
</dbReference>
<dbReference type="eggNOG" id="COG1808">
    <property type="taxonomic scope" value="Bacteria"/>
</dbReference>
<dbReference type="PATRIC" id="fig|1280954.3.peg.2680"/>
<feature type="transmembrane region" description="Helical" evidence="1">
    <location>
        <begin position="264"/>
        <end position="286"/>
    </location>
</feature>
<comment type="caution">
    <text evidence="2">The sequence shown here is derived from an EMBL/GenBank/DDBJ whole genome shotgun (WGS) entry which is preliminary data.</text>
</comment>
<dbReference type="InterPro" id="IPR005240">
    <property type="entry name" value="DUF389"/>
</dbReference>
<dbReference type="Pfam" id="PF04087">
    <property type="entry name" value="DUF389"/>
    <property type="match status" value="1"/>
</dbReference>
<evidence type="ECO:0008006" key="4">
    <source>
        <dbReference type="Google" id="ProtNLM"/>
    </source>
</evidence>
<evidence type="ECO:0000256" key="1">
    <source>
        <dbReference type="SAM" id="Phobius"/>
    </source>
</evidence>
<keyword evidence="1" id="KW-0812">Transmembrane</keyword>
<feature type="transmembrane region" description="Helical" evidence="1">
    <location>
        <begin position="173"/>
        <end position="193"/>
    </location>
</feature>
<evidence type="ECO:0000313" key="2">
    <source>
        <dbReference type="EMBL" id="KCZ97819.1"/>
    </source>
</evidence>
<name>A0A062VEI6_9PROT</name>
<feature type="transmembrane region" description="Helical" evidence="1">
    <location>
        <begin position="306"/>
        <end position="327"/>
    </location>
</feature>
<gene>
    <name evidence="2" type="ORF">HPO_13230</name>
</gene>
<dbReference type="PANTHER" id="PTHR20992">
    <property type="entry name" value="AT15442P-RELATED"/>
    <property type="match status" value="1"/>
</dbReference>